<comment type="caution">
    <text evidence="1">The sequence shown here is derived from an EMBL/GenBank/DDBJ whole genome shotgun (WGS) entry which is preliminary data.</text>
</comment>
<organism evidence="1 2">
    <name type="scientific">Cohnella thailandensis</name>
    <dbReference type="NCBI Taxonomy" id="557557"/>
    <lineage>
        <taxon>Bacteria</taxon>
        <taxon>Bacillati</taxon>
        <taxon>Bacillota</taxon>
        <taxon>Bacilli</taxon>
        <taxon>Bacillales</taxon>
        <taxon>Paenibacillaceae</taxon>
        <taxon>Cohnella</taxon>
    </lineage>
</organism>
<proteinExistence type="predicted"/>
<evidence type="ECO:0008006" key="3">
    <source>
        <dbReference type="Google" id="ProtNLM"/>
    </source>
</evidence>
<dbReference type="EMBL" id="JACJVQ010000013">
    <property type="protein sequence ID" value="MBB6635260.1"/>
    <property type="molecule type" value="Genomic_DNA"/>
</dbReference>
<dbReference type="AlphaFoldDB" id="A0A841SZK1"/>
<name>A0A841SZK1_9BACL</name>
<dbReference type="RefSeq" id="WP_185120505.1">
    <property type="nucleotide sequence ID" value="NZ_JACJVQ010000013.1"/>
</dbReference>
<protein>
    <recommendedName>
        <fullName evidence="3">GNAT family N-acetyltransferase</fullName>
    </recommendedName>
</protein>
<accession>A0A841SZK1</accession>
<keyword evidence="2" id="KW-1185">Reference proteome</keyword>
<gene>
    <name evidence="1" type="ORF">H7B67_14155</name>
</gene>
<reference evidence="1 2" key="1">
    <citation type="submission" date="2020-08" db="EMBL/GenBank/DDBJ databases">
        <title>Cohnella phylogeny.</title>
        <authorList>
            <person name="Dunlap C."/>
        </authorList>
    </citation>
    <scope>NUCLEOTIDE SEQUENCE [LARGE SCALE GENOMIC DNA]</scope>
    <source>
        <strain evidence="1 2">DSM 25241</strain>
    </source>
</reference>
<evidence type="ECO:0000313" key="1">
    <source>
        <dbReference type="EMBL" id="MBB6635260.1"/>
    </source>
</evidence>
<sequence length="171" mass="19533">MAIRYSLCVTDDDFARASLFILDNRRDLHPAYDVLSTVSMLYQSIAEGHLVKAENEAGQLIGLSIYQLRKRMDEKGERTVAFAGIAAADRNYRGSRIFVGGLKYMTSTIKEKHPEAAEFELAAFSDNRYLCELYSKFARKVGTEEHELGEMSIYRATIDEIRTRMKAFDRL</sequence>
<dbReference type="Proteomes" id="UP000535838">
    <property type="component" value="Unassembled WGS sequence"/>
</dbReference>
<evidence type="ECO:0000313" key="2">
    <source>
        <dbReference type="Proteomes" id="UP000535838"/>
    </source>
</evidence>